<name>A0A804QKG4_MAIZE</name>
<proteinExistence type="predicted"/>
<evidence type="ECO:0000256" key="1">
    <source>
        <dbReference type="SAM" id="Phobius"/>
    </source>
</evidence>
<reference evidence="2" key="3">
    <citation type="submission" date="2021-05" db="UniProtKB">
        <authorList>
            <consortium name="EnsemblPlants"/>
        </authorList>
    </citation>
    <scope>IDENTIFICATION</scope>
    <source>
        <strain evidence="2">cv. B73</strain>
    </source>
</reference>
<dbReference type="AlphaFoldDB" id="A0A804QKG4"/>
<dbReference type="Gramene" id="Zm00001eb335450_T001">
    <property type="protein sequence ID" value="Zm00001eb335450_P001"/>
    <property type="gene ID" value="Zm00001eb335450"/>
</dbReference>
<reference evidence="2" key="2">
    <citation type="submission" date="2019-07" db="EMBL/GenBank/DDBJ databases">
        <authorList>
            <person name="Seetharam A."/>
            <person name="Woodhouse M."/>
            <person name="Cannon E."/>
        </authorList>
    </citation>
    <scope>NUCLEOTIDE SEQUENCE [LARGE SCALE GENOMIC DNA]</scope>
    <source>
        <strain evidence="2">cv. B73</strain>
    </source>
</reference>
<keyword evidence="3" id="KW-1185">Reference proteome</keyword>
<organism evidence="2 3">
    <name type="scientific">Zea mays</name>
    <name type="common">Maize</name>
    <dbReference type="NCBI Taxonomy" id="4577"/>
    <lineage>
        <taxon>Eukaryota</taxon>
        <taxon>Viridiplantae</taxon>
        <taxon>Streptophyta</taxon>
        <taxon>Embryophyta</taxon>
        <taxon>Tracheophyta</taxon>
        <taxon>Spermatophyta</taxon>
        <taxon>Magnoliopsida</taxon>
        <taxon>Liliopsida</taxon>
        <taxon>Poales</taxon>
        <taxon>Poaceae</taxon>
        <taxon>PACMAD clade</taxon>
        <taxon>Panicoideae</taxon>
        <taxon>Andropogonodae</taxon>
        <taxon>Andropogoneae</taxon>
        <taxon>Tripsacinae</taxon>
        <taxon>Zea</taxon>
    </lineage>
</organism>
<keyword evidence="1" id="KW-0472">Membrane</keyword>
<dbReference type="Proteomes" id="UP000007305">
    <property type="component" value="Chromosome 8"/>
</dbReference>
<keyword evidence="1" id="KW-1133">Transmembrane helix</keyword>
<feature type="transmembrane region" description="Helical" evidence="1">
    <location>
        <begin position="102"/>
        <end position="124"/>
    </location>
</feature>
<accession>A0A804QKG4</accession>
<reference evidence="3" key="1">
    <citation type="journal article" date="2009" name="Science">
        <title>The B73 maize genome: complexity, diversity, and dynamics.</title>
        <authorList>
            <person name="Schnable P.S."/>
            <person name="Ware D."/>
            <person name="Fulton R.S."/>
            <person name="Stein J.C."/>
            <person name="Wei F."/>
            <person name="Pasternak S."/>
            <person name="Liang C."/>
            <person name="Zhang J."/>
            <person name="Fulton L."/>
            <person name="Graves T.A."/>
            <person name="Minx P."/>
            <person name="Reily A.D."/>
            <person name="Courtney L."/>
            <person name="Kruchowski S.S."/>
            <person name="Tomlinson C."/>
            <person name="Strong C."/>
            <person name="Delehaunty K."/>
            <person name="Fronick C."/>
            <person name="Courtney B."/>
            <person name="Rock S.M."/>
            <person name="Belter E."/>
            <person name="Du F."/>
            <person name="Kim K."/>
            <person name="Abbott R.M."/>
            <person name="Cotton M."/>
            <person name="Levy A."/>
            <person name="Marchetto P."/>
            <person name="Ochoa K."/>
            <person name="Jackson S.M."/>
            <person name="Gillam B."/>
            <person name="Chen W."/>
            <person name="Yan L."/>
            <person name="Higginbotham J."/>
            <person name="Cardenas M."/>
            <person name="Waligorski J."/>
            <person name="Applebaum E."/>
            <person name="Phelps L."/>
            <person name="Falcone J."/>
            <person name="Kanchi K."/>
            <person name="Thane T."/>
            <person name="Scimone A."/>
            <person name="Thane N."/>
            <person name="Henke J."/>
            <person name="Wang T."/>
            <person name="Ruppert J."/>
            <person name="Shah N."/>
            <person name="Rotter K."/>
            <person name="Hodges J."/>
            <person name="Ingenthron E."/>
            <person name="Cordes M."/>
            <person name="Kohlberg S."/>
            <person name="Sgro J."/>
            <person name="Delgado B."/>
            <person name="Mead K."/>
            <person name="Chinwalla A."/>
            <person name="Leonard S."/>
            <person name="Crouse K."/>
            <person name="Collura K."/>
            <person name="Kudrna D."/>
            <person name="Currie J."/>
            <person name="He R."/>
            <person name="Angelova A."/>
            <person name="Rajasekar S."/>
            <person name="Mueller T."/>
            <person name="Lomeli R."/>
            <person name="Scara G."/>
            <person name="Ko A."/>
            <person name="Delaney K."/>
            <person name="Wissotski M."/>
            <person name="Lopez G."/>
            <person name="Campos D."/>
            <person name="Braidotti M."/>
            <person name="Ashley E."/>
            <person name="Golser W."/>
            <person name="Kim H."/>
            <person name="Lee S."/>
            <person name="Lin J."/>
            <person name="Dujmic Z."/>
            <person name="Kim W."/>
            <person name="Talag J."/>
            <person name="Zuccolo A."/>
            <person name="Fan C."/>
            <person name="Sebastian A."/>
            <person name="Kramer M."/>
            <person name="Spiegel L."/>
            <person name="Nascimento L."/>
            <person name="Zutavern T."/>
            <person name="Miller B."/>
            <person name="Ambroise C."/>
            <person name="Muller S."/>
            <person name="Spooner W."/>
            <person name="Narechania A."/>
            <person name="Ren L."/>
            <person name="Wei S."/>
            <person name="Kumari S."/>
            <person name="Faga B."/>
            <person name="Levy M.J."/>
            <person name="McMahan L."/>
            <person name="Van Buren P."/>
            <person name="Vaughn M.W."/>
            <person name="Ying K."/>
            <person name="Yeh C.-T."/>
            <person name="Emrich S.J."/>
            <person name="Jia Y."/>
            <person name="Kalyanaraman A."/>
            <person name="Hsia A.-P."/>
            <person name="Barbazuk W.B."/>
            <person name="Baucom R.S."/>
            <person name="Brutnell T.P."/>
            <person name="Carpita N.C."/>
            <person name="Chaparro C."/>
            <person name="Chia J.-M."/>
            <person name="Deragon J.-M."/>
            <person name="Estill J.C."/>
            <person name="Fu Y."/>
            <person name="Jeddeloh J.A."/>
            <person name="Han Y."/>
            <person name="Lee H."/>
            <person name="Li P."/>
            <person name="Lisch D.R."/>
            <person name="Liu S."/>
            <person name="Liu Z."/>
            <person name="Nagel D.H."/>
            <person name="McCann M.C."/>
            <person name="SanMiguel P."/>
            <person name="Myers A.M."/>
            <person name="Nettleton D."/>
            <person name="Nguyen J."/>
            <person name="Penning B.W."/>
            <person name="Ponnala L."/>
            <person name="Schneider K.L."/>
            <person name="Schwartz D.C."/>
            <person name="Sharma A."/>
            <person name="Soderlund C."/>
            <person name="Springer N.M."/>
            <person name="Sun Q."/>
            <person name="Wang H."/>
            <person name="Waterman M."/>
            <person name="Westerman R."/>
            <person name="Wolfgruber T.K."/>
            <person name="Yang L."/>
            <person name="Yu Y."/>
            <person name="Zhang L."/>
            <person name="Zhou S."/>
            <person name="Zhu Q."/>
            <person name="Bennetzen J.L."/>
            <person name="Dawe R.K."/>
            <person name="Jiang J."/>
            <person name="Jiang N."/>
            <person name="Presting G.G."/>
            <person name="Wessler S.R."/>
            <person name="Aluru S."/>
            <person name="Martienssen R.A."/>
            <person name="Clifton S.W."/>
            <person name="McCombie W.R."/>
            <person name="Wing R.A."/>
            <person name="Wilson R.K."/>
        </authorList>
    </citation>
    <scope>NUCLEOTIDE SEQUENCE [LARGE SCALE GENOMIC DNA]</scope>
    <source>
        <strain evidence="3">cv. B73</strain>
    </source>
</reference>
<dbReference type="EnsemblPlants" id="Zm00001eb335450_T001">
    <property type="protein sequence ID" value="Zm00001eb335450_P001"/>
    <property type="gene ID" value="Zm00001eb335450"/>
</dbReference>
<protein>
    <submittedName>
        <fullName evidence="2">Uncharacterized protein</fullName>
    </submittedName>
</protein>
<evidence type="ECO:0000313" key="3">
    <source>
        <dbReference type="Proteomes" id="UP000007305"/>
    </source>
</evidence>
<sequence>MRLLNGFDHSGMATSIGRHGLRMSSRRRNPPNMNLRCAAGAAPRCAPPVGDAAPAAASASASAASGRSGATGCPSFLAHRQAAPSVDDVTSSCSRELRLSRWLFSPSLSCSAAAGCCCCLRLLRRRSRRRTRVHKLFALGCLFSFRSLTAAIVLSSSLQ</sequence>
<feature type="transmembrane region" description="Helical" evidence="1">
    <location>
        <begin position="136"/>
        <end position="158"/>
    </location>
</feature>
<evidence type="ECO:0000313" key="2">
    <source>
        <dbReference type="EnsemblPlants" id="Zm00001eb335450_P001"/>
    </source>
</evidence>
<keyword evidence="1" id="KW-0812">Transmembrane</keyword>
<dbReference type="InParanoid" id="A0A804QKG4"/>